<evidence type="ECO:0000313" key="2">
    <source>
        <dbReference type="Proteomes" id="UP000001628"/>
    </source>
</evidence>
<dbReference type="InParanoid" id="A0A0A0HU25"/>
<dbReference type="RefSeq" id="XP_010763391.1">
    <property type="nucleotide sequence ID" value="XM_010765089.1"/>
</dbReference>
<dbReference type="GeneID" id="22588271"/>
<gene>
    <name evidence="1" type="ORF">PADG_12374</name>
</gene>
<keyword evidence="2" id="KW-1185">Reference proteome</keyword>
<protein>
    <submittedName>
        <fullName evidence="1">Uncharacterized protein</fullName>
    </submittedName>
</protein>
<dbReference type="Proteomes" id="UP000001628">
    <property type="component" value="Unassembled WGS sequence"/>
</dbReference>
<dbReference type="KEGG" id="pbn:PADG_12374"/>
<evidence type="ECO:0000313" key="1">
    <source>
        <dbReference type="EMBL" id="KGM91516.1"/>
    </source>
</evidence>
<dbReference type="AlphaFoldDB" id="A0A0A0HU25"/>
<name>A0A0A0HU25_PARBD</name>
<dbReference type="VEuPathDB" id="FungiDB:PADG_12374"/>
<accession>A0A0A0HU25</accession>
<dbReference type="EMBL" id="KN275969">
    <property type="protein sequence ID" value="KGM91516.1"/>
    <property type="molecule type" value="Genomic_DNA"/>
</dbReference>
<sequence>MPADRQDRKTSGGFQLSDIQRFPVISTALHLRVRDRKPPPVFDPTIKITQRIHKSDIKTGRVFCCTGIQPTLLSCSFRHPHPAEAIHAFVLIDYVVLSVNSNPRSRVTKVMPWPCVPLLGSLCFLQ</sequence>
<organism evidence="1 2">
    <name type="scientific">Paracoccidioides brasiliensis (strain Pb18)</name>
    <dbReference type="NCBI Taxonomy" id="502780"/>
    <lineage>
        <taxon>Eukaryota</taxon>
        <taxon>Fungi</taxon>
        <taxon>Dikarya</taxon>
        <taxon>Ascomycota</taxon>
        <taxon>Pezizomycotina</taxon>
        <taxon>Eurotiomycetes</taxon>
        <taxon>Eurotiomycetidae</taxon>
        <taxon>Onygenales</taxon>
        <taxon>Ajellomycetaceae</taxon>
        <taxon>Paracoccidioides</taxon>
    </lineage>
</organism>
<proteinExistence type="predicted"/>
<reference evidence="1 2" key="1">
    <citation type="journal article" date="2011" name="PLoS Genet.">
        <title>Comparative genomic analysis of human fungal pathogens causing paracoccidioidomycosis.</title>
        <authorList>
            <person name="Desjardins C.A."/>
            <person name="Champion M.D."/>
            <person name="Holder J.W."/>
            <person name="Muszewska A."/>
            <person name="Goldberg J."/>
            <person name="Bailao A.M."/>
            <person name="Brigido M.M."/>
            <person name="Ferreira M.E."/>
            <person name="Garcia A.M."/>
            <person name="Grynberg M."/>
            <person name="Gujja S."/>
            <person name="Heiman D.I."/>
            <person name="Henn M.R."/>
            <person name="Kodira C.D."/>
            <person name="Leon-Narvaez H."/>
            <person name="Longo L.V."/>
            <person name="Ma L.J."/>
            <person name="Malavazi I."/>
            <person name="Matsuo A.L."/>
            <person name="Morais F.V."/>
            <person name="Pereira M."/>
            <person name="Rodriguez-Brito S."/>
            <person name="Sakthikumar S."/>
            <person name="Salem-Izacc S.M."/>
            <person name="Sykes S.M."/>
            <person name="Teixeira M.M."/>
            <person name="Vallejo M.C."/>
            <person name="Walter M.E."/>
            <person name="Yandava C."/>
            <person name="Young S."/>
            <person name="Zeng Q."/>
            <person name="Zucker J."/>
            <person name="Felipe M.S."/>
            <person name="Goldman G.H."/>
            <person name="Haas B.J."/>
            <person name="McEwen J.G."/>
            <person name="Nino-Vega G."/>
            <person name="Puccia R."/>
            <person name="San-Blas G."/>
            <person name="Soares C.M."/>
            <person name="Birren B.W."/>
            <person name="Cuomo C.A."/>
        </authorList>
    </citation>
    <scope>NUCLEOTIDE SEQUENCE [LARGE SCALE GENOMIC DNA]</scope>
    <source>
        <strain evidence="1 2">Pb18</strain>
    </source>
</reference>
<dbReference type="HOGENOM" id="CLU_1982242_0_0_1"/>